<sequence>MLKDILVPLKPKGEYYHVTCLERLLPDLSALVRDGHLKMDGCISAPLGSQVCIKSSAEMIADWFKYGGRTFDLGCYENYNKNHREWEGDWSARWIAHQLGHGEQLDNACNFCQSLPILEEPKKPDYFPKEPSVISLS</sequence>
<dbReference type="AlphaFoldDB" id="A0A093UWE1"/>
<evidence type="ECO:0000313" key="1">
    <source>
        <dbReference type="EMBL" id="KFX42019.1"/>
    </source>
</evidence>
<reference evidence="1" key="1">
    <citation type="journal article" date="2014" name="PLoS Genet.">
        <title>Signature Gene Expression Reveals Novel Clues to the Molecular Mechanisms of Dimorphic Transition in Penicillium marneffei.</title>
        <authorList>
            <person name="Yang E."/>
            <person name="Wang G."/>
            <person name="Cai J."/>
            <person name="Woo P.C."/>
            <person name="Lau S.K."/>
            <person name="Yuen K.-Y."/>
            <person name="Chow W.-N."/>
            <person name="Lin X."/>
        </authorList>
    </citation>
    <scope>NUCLEOTIDE SEQUENCE [LARGE SCALE GENOMIC DNA]</scope>
    <source>
        <strain evidence="1">PM1</strain>
    </source>
</reference>
<protein>
    <submittedName>
        <fullName evidence="1">Uncharacterized protein</fullName>
    </submittedName>
</protein>
<comment type="caution">
    <text evidence="1">The sequence shown here is derived from an EMBL/GenBank/DDBJ whole genome shotgun (WGS) entry which is preliminary data.</text>
</comment>
<dbReference type="HOGENOM" id="CLU_1866457_0_0_1"/>
<dbReference type="EMBL" id="JPOX01000050">
    <property type="protein sequence ID" value="KFX42019.1"/>
    <property type="molecule type" value="Genomic_DNA"/>
</dbReference>
<name>A0A093UWE1_TALMA</name>
<organism evidence="1">
    <name type="scientific">Talaromyces marneffei PM1</name>
    <dbReference type="NCBI Taxonomy" id="1077442"/>
    <lineage>
        <taxon>Eukaryota</taxon>
        <taxon>Fungi</taxon>
        <taxon>Dikarya</taxon>
        <taxon>Ascomycota</taxon>
        <taxon>Pezizomycotina</taxon>
        <taxon>Eurotiomycetes</taxon>
        <taxon>Eurotiomycetidae</taxon>
        <taxon>Eurotiales</taxon>
        <taxon>Trichocomaceae</taxon>
        <taxon>Talaromyces</taxon>
        <taxon>Talaromyces sect. Talaromyces</taxon>
    </lineage>
</organism>
<accession>A0A093UWE1</accession>
<gene>
    <name evidence="1" type="ORF">GQ26_0500130</name>
</gene>
<proteinExistence type="predicted"/>